<dbReference type="PANTHER" id="PTHR42818:SF1">
    <property type="entry name" value="SULFOPYRUVATE DECARBOXYLASE"/>
    <property type="match status" value="1"/>
</dbReference>
<sequence>MVSVEKIYDTFLHHGVDFFTGVPDSLLKNICAYITDHAPRGKHIIAANEGSAVGIACGYYMASGNVPLVYMQNSGLGNTVNPLLSLADEKVYSLPLLLLVGWRGEPGTKDEPQHKKQGEVTLDLLKAMKIPFIILDTDEDEALAQIHDAVVSAKSRSIPHAIVIRKDTFGKYKLRQEALNDYPLSREEALMQVVDHLGDNDIVVSTTGKLSRELFEYRESKGQGHARDFLTVGSMGHSSSIALGVALEKPDRRVYCLDGDGAFIMHMGAVSNIGDLSPKNYRHVLFNNGAHESVGGQPTLGFRLDIASIAKGCGYAHVLTASDKEGLSCALEKLSGLSGPVLLEIKVRIDSRDDLGRPTTTPVENKEHFMAFLKDTHS</sequence>
<gene>
    <name evidence="6" type="ORF">M125_2276</name>
</gene>
<evidence type="ECO:0000313" key="6">
    <source>
        <dbReference type="EMBL" id="EXY91022.1"/>
    </source>
</evidence>
<dbReference type="Proteomes" id="UP000020773">
    <property type="component" value="Unassembled WGS sequence"/>
</dbReference>
<keyword evidence="1" id="KW-0210">Decarboxylase</keyword>
<reference evidence="6 7" key="1">
    <citation type="submission" date="2014-02" db="EMBL/GenBank/DDBJ databases">
        <authorList>
            <person name="Sears C."/>
            <person name="Carroll K."/>
            <person name="Sack B.R."/>
            <person name="Qadri F."/>
            <person name="Myers L.L."/>
            <person name="Chung G.-T."/>
            <person name="Escheverria P."/>
            <person name="Fraser C.M."/>
            <person name="Sadzewicz L."/>
            <person name="Shefchek K.A."/>
            <person name="Tallon L."/>
            <person name="Das S.P."/>
            <person name="Daugherty S."/>
            <person name="Mongodin E.F."/>
        </authorList>
    </citation>
    <scope>NUCLEOTIDE SEQUENCE [LARGE SCALE GENOMIC DNA]</scope>
    <source>
        <strain evidence="7">3998T(B)3</strain>
    </source>
</reference>
<dbReference type="NCBIfam" id="TIGR03297">
    <property type="entry name" value="Ppyr-DeCO2ase"/>
    <property type="match status" value="1"/>
</dbReference>
<comment type="caution">
    <text evidence="6">The sequence shown here is derived from an EMBL/GenBank/DDBJ whole genome shotgun (WGS) entry which is preliminary data.</text>
</comment>
<dbReference type="InterPro" id="IPR011766">
    <property type="entry name" value="TPP_enzyme_TPP-bd"/>
</dbReference>
<evidence type="ECO:0000313" key="7">
    <source>
        <dbReference type="Proteomes" id="UP000020773"/>
    </source>
</evidence>
<dbReference type="EMBL" id="JGDB01000092">
    <property type="protein sequence ID" value="EXY91022.1"/>
    <property type="molecule type" value="Genomic_DNA"/>
</dbReference>
<keyword evidence="3 6" id="KW-0456">Lyase</keyword>
<accession>A0A015U814</accession>
<evidence type="ECO:0000256" key="3">
    <source>
        <dbReference type="ARBA" id="ARBA00023239"/>
    </source>
</evidence>
<dbReference type="InterPro" id="IPR051818">
    <property type="entry name" value="TPP_dependent_decarboxylase"/>
</dbReference>
<dbReference type="RefSeq" id="WP_014298685.1">
    <property type="nucleotide sequence ID" value="NZ_JGDB01000092.1"/>
</dbReference>
<dbReference type="FunFam" id="3.40.50.970:FF:000100">
    <property type="entry name" value="Putative phosphonopyruvate decarboxylase"/>
    <property type="match status" value="1"/>
</dbReference>
<dbReference type="Pfam" id="PF02776">
    <property type="entry name" value="TPP_enzyme_N"/>
    <property type="match status" value="1"/>
</dbReference>
<protein>
    <submittedName>
        <fullName evidence="6">Phosphonopyruvate decarboxylase</fullName>
        <ecNumber evidence="6">4.1.1.82</ecNumber>
    </submittedName>
</protein>
<dbReference type="SUPFAM" id="SSF52518">
    <property type="entry name" value="Thiamin diphosphate-binding fold (THDP-binding)"/>
    <property type="match status" value="2"/>
</dbReference>
<keyword evidence="2" id="KW-0786">Thiamine pyrophosphate</keyword>
<dbReference type="InterPro" id="IPR017684">
    <property type="entry name" value="Phosphono-pyrv_decarboxylase"/>
</dbReference>
<dbReference type="Gene3D" id="3.40.50.970">
    <property type="match status" value="2"/>
</dbReference>
<dbReference type="CDD" id="cd03371">
    <property type="entry name" value="TPP_PpyrDC"/>
    <property type="match status" value="1"/>
</dbReference>
<feature type="domain" description="Thiamine pyrophosphate enzyme TPP-binding" evidence="4">
    <location>
        <begin position="207"/>
        <end position="345"/>
    </location>
</feature>
<dbReference type="GO" id="GO:0033980">
    <property type="term" value="F:phosphonopyruvate decarboxylase activity"/>
    <property type="evidence" value="ECO:0007669"/>
    <property type="project" value="UniProtKB-EC"/>
</dbReference>
<dbReference type="GO" id="GO:0000287">
    <property type="term" value="F:magnesium ion binding"/>
    <property type="evidence" value="ECO:0007669"/>
    <property type="project" value="InterPro"/>
</dbReference>
<keyword evidence="6" id="KW-0670">Pyruvate</keyword>
<evidence type="ECO:0000259" key="5">
    <source>
        <dbReference type="Pfam" id="PF02776"/>
    </source>
</evidence>
<dbReference type="InterPro" id="IPR029061">
    <property type="entry name" value="THDP-binding"/>
</dbReference>
<dbReference type="InterPro" id="IPR000399">
    <property type="entry name" value="TPP-bd_CS"/>
</dbReference>
<evidence type="ECO:0000256" key="1">
    <source>
        <dbReference type="ARBA" id="ARBA00022793"/>
    </source>
</evidence>
<dbReference type="EC" id="4.1.1.82" evidence="6"/>
<dbReference type="InterPro" id="IPR012001">
    <property type="entry name" value="Thiamin_PyroP_enz_TPP-bd_dom"/>
</dbReference>
<dbReference type="GO" id="GO:0032923">
    <property type="term" value="P:organic phosphonate biosynthetic process"/>
    <property type="evidence" value="ECO:0007669"/>
    <property type="project" value="InterPro"/>
</dbReference>
<dbReference type="PROSITE" id="PS00187">
    <property type="entry name" value="TPP_ENZYMES"/>
    <property type="match status" value="1"/>
</dbReference>
<organism evidence="6 7">
    <name type="scientific">Bacteroides fragilis str. 3998T(B)3</name>
    <dbReference type="NCBI Taxonomy" id="1339316"/>
    <lineage>
        <taxon>Bacteria</taxon>
        <taxon>Pseudomonadati</taxon>
        <taxon>Bacteroidota</taxon>
        <taxon>Bacteroidia</taxon>
        <taxon>Bacteroidales</taxon>
        <taxon>Bacteroidaceae</taxon>
        <taxon>Bacteroides</taxon>
    </lineage>
</organism>
<proteinExistence type="predicted"/>
<name>A0A015U814_BACFG</name>
<dbReference type="PANTHER" id="PTHR42818">
    <property type="entry name" value="SULFOPYRUVATE DECARBOXYLASE SUBUNIT ALPHA"/>
    <property type="match status" value="1"/>
</dbReference>
<dbReference type="PATRIC" id="fig|1339316.3.peg.2183"/>
<dbReference type="GO" id="GO:0030976">
    <property type="term" value="F:thiamine pyrophosphate binding"/>
    <property type="evidence" value="ECO:0007669"/>
    <property type="project" value="InterPro"/>
</dbReference>
<evidence type="ECO:0000256" key="2">
    <source>
        <dbReference type="ARBA" id="ARBA00023052"/>
    </source>
</evidence>
<dbReference type="Pfam" id="PF02775">
    <property type="entry name" value="TPP_enzyme_C"/>
    <property type="match status" value="1"/>
</dbReference>
<feature type="domain" description="Thiamine pyrophosphate enzyme N-terminal TPP-binding" evidence="5">
    <location>
        <begin position="6"/>
        <end position="120"/>
    </location>
</feature>
<evidence type="ECO:0000259" key="4">
    <source>
        <dbReference type="Pfam" id="PF02775"/>
    </source>
</evidence>
<dbReference type="FunFam" id="3.40.50.970:FF:000101">
    <property type="entry name" value="Putative phosphonopyruvate decarboxylase"/>
    <property type="match status" value="1"/>
</dbReference>
<dbReference type="AlphaFoldDB" id="A0A015U814"/>
<dbReference type="CDD" id="cd07035">
    <property type="entry name" value="TPP_PYR_POX_like"/>
    <property type="match status" value="1"/>
</dbReference>